<feature type="domain" description="Maestro-like HEAT-repeats" evidence="1">
    <location>
        <begin position="33"/>
        <end position="140"/>
    </location>
</feature>
<evidence type="ECO:0000313" key="3">
    <source>
        <dbReference type="Proteomes" id="UP000765507"/>
    </source>
</evidence>
<reference evidence="2 3" key="1">
    <citation type="journal article" date="2020" name="G3 (Bethesda)">
        <title>Draft Genome of the Common Snapping Turtle, Chelydra serpentina, a Model for Phenotypic Plasticity in Reptiles.</title>
        <authorList>
            <person name="Das D."/>
            <person name="Singh S.K."/>
            <person name="Bierstedt J."/>
            <person name="Erickson A."/>
            <person name="Galli G.L.J."/>
            <person name="Crossley D.A. 2nd"/>
            <person name="Rhen T."/>
        </authorList>
    </citation>
    <scope>NUCLEOTIDE SEQUENCE [LARGE SCALE GENOMIC DNA]</scope>
    <source>
        <strain evidence="2">KW</strain>
    </source>
</reference>
<name>A0A8T1SJH3_CHESE</name>
<comment type="caution">
    <text evidence="2">The sequence shown here is derived from an EMBL/GenBank/DDBJ whole genome shotgun (WGS) entry which is preliminary data.</text>
</comment>
<dbReference type="InterPro" id="IPR048465">
    <property type="entry name" value="Maestro-like_HEAT"/>
</dbReference>
<gene>
    <name evidence="2" type="ORF">G0U57_006677</name>
</gene>
<organism evidence="2 3">
    <name type="scientific">Chelydra serpentina</name>
    <name type="common">Snapping turtle</name>
    <name type="synonym">Testudo serpentina</name>
    <dbReference type="NCBI Taxonomy" id="8475"/>
    <lineage>
        <taxon>Eukaryota</taxon>
        <taxon>Metazoa</taxon>
        <taxon>Chordata</taxon>
        <taxon>Craniata</taxon>
        <taxon>Vertebrata</taxon>
        <taxon>Euteleostomi</taxon>
        <taxon>Archelosauria</taxon>
        <taxon>Testudinata</taxon>
        <taxon>Testudines</taxon>
        <taxon>Cryptodira</taxon>
        <taxon>Durocryptodira</taxon>
        <taxon>Americhelydia</taxon>
        <taxon>Chelydroidea</taxon>
        <taxon>Chelydridae</taxon>
        <taxon>Chelydra</taxon>
    </lineage>
</organism>
<evidence type="ECO:0000313" key="2">
    <source>
        <dbReference type="EMBL" id="KAG6929018.1"/>
    </source>
</evidence>
<dbReference type="AlphaFoldDB" id="A0A8T1SJH3"/>
<dbReference type="EMBL" id="JAHGAV010000192">
    <property type="protein sequence ID" value="KAG6929018.1"/>
    <property type="molecule type" value="Genomic_DNA"/>
</dbReference>
<dbReference type="Pfam" id="PF21047">
    <property type="entry name" value="HEAT_Maestro"/>
    <property type="match status" value="1"/>
</dbReference>
<sequence>MLQSLILENPVPSELERILQLLGSWMQSREDCLRERAVWCSILLLNFVATKIKLDEASPFTRLGHLVAVLGIRCGDPVKAVSSKAAEGVHHLVSIAWRHKIAQLDRKNVECTEQRNKEFLAAWSPTVVLNSPSRIAEVITSWH</sequence>
<dbReference type="PANTHER" id="PTHR23120">
    <property type="entry name" value="MAESTRO-RELATED HEAT DOMAIN-CONTAINING"/>
    <property type="match status" value="1"/>
</dbReference>
<dbReference type="OrthoDB" id="9421177at2759"/>
<keyword evidence="3" id="KW-1185">Reference proteome</keyword>
<accession>A0A8T1SJH3</accession>
<dbReference type="PANTHER" id="PTHR23120:SF45">
    <property type="entry name" value="MAESTRO HEAT LIKE REPEAT FAMILY MEMBER 1"/>
    <property type="match status" value="1"/>
</dbReference>
<dbReference type="GO" id="GO:0005737">
    <property type="term" value="C:cytoplasm"/>
    <property type="evidence" value="ECO:0007669"/>
    <property type="project" value="TreeGrafter"/>
</dbReference>
<dbReference type="InterPro" id="IPR045206">
    <property type="entry name" value="Maestro_heat-like_prot"/>
</dbReference>
<protein>
    <submittedName>
        <fullName evidence="2">Maestro heat like repeat family member 5</fullName>
    </submittedName>
</protein>
<proteinExistence type="predicted"/>
<dbReference type="Proteomes" id="UP000765507">
    <property type="component" value="Unassembled WGS sequence"/>
</dbReference>
<evidence type="ECO:0000259" key="1">
    <source>
        <dbReference type="Pfam" id="PF21047"/>
    </source>
</evidence>